<dbReference type="EMBL" id="MU274940">
    <property type="protein sequence ID" value="KAI0084623.1"/>
    <property type="molecule type" value="Genomic_DNA"/>
</dbReference>
<accession>A0ACB8TRL1</accession>
<protein>
    <submittedName>
        <fullName evidence="1">Uncharacterized protein</fullName>
    </submittedName>
</protein>
<evidence type="ECO:0000313" key="1">
    <source>
        <dbReference type="EMBL" id="KAI0084623.1"/>
    </source>
</evidence>
<evidence type="ECO:0000313" key="2">
    <source>
        <dbReference type="Proteomes" id="UP001055072"/>
    </source>
</evidence>
<keyword evidence="2" id="KW-1185">Reference proteome</keyword>
<gene>
    <name evidence="1" type="ORF">BDY19DRAFT_521918</name>
</gene>
<sequence length="374" mass="42322">MYRDDLLSPFPSSLFLLLRATTIRYTNLVSMQRISRCSSVRGPRNPSGSTTAQSNRPPRRPPHGPIERLPAEVLGVIFEALVASLYQDPSLDVSNDASTYVIQGIPVYSWVRITQVCRSWRAIALDSSSLWTRIHVGLLKNERAMLYHSQHSLLTVRCISPSYRQDLRSQFAYILSDIVGQAERIGRLELKVDKFIADNPWNPLFGTTRAPSLYSLRIDSDDKYQYRTPCVGWSMPNLRSLDIRAPLTESWRPFLCRSLRHLSLESFTGTQHVGAKSLPLLDVLAELPLLRSLVLRLDTYSGKLESRSVDRTALPQLRLLEVSGHLGHCINVLDHLTIPDAATIILDSSKNCFHRVCCPQTANYLALASRQRYH</sequence>
<name>A0ACB8TRL1_9APHY</name>
<dbReference type="Proteomes" id="UP001055072">
    <property type="component" value="Unassembled WGS sequence"/>
</dbReference>
<proteinExistence type="predicted"/>
<organism evidence="1 2">
    <name type="scientific">Irpex rosettiformis</name>
    <dbReference type="NCBI Taxonomy" id="378272"/>
    <lineage>
        <taxon>Eukaryota</taxon>
        <taxon>Fungi</taxon>
        <taxon>Dikarya</taxon>
        <taxon>Basidiomycota</taxon>
        <taxon>Agaricomycotina</taxon>
        <taxon>Agaricomycetes</taxon>
        <taxon>Polyporales</taxon>
        <taxon>Irpicaceae</taxon>
        <taxon>Irpex</taxon>
    </lineage>
</organism>
<reference evidence="1" key="1">
    <citation type="journal article" date="2021" name="Environ. Microbiol.">
        <title>Gene family expansions and transcriptome signatures uncover fungal adaptations to wood decay.</title>
        <authorList>
            <person name="Hage H."/>
            <person name="Miyauchi S."/>
            <person name="Viragh M."/>
            <person name="Drula E."/>
            <person name="Min B."/>
            <person name="Chaduli D."/>
            <person name="Navarro D."/>
            <person name="Favel A."/>
            <person name="Norest M."/>
            <person name="Lesage-Meessen L."/>
            <person name="Balint B."/>
            <person name="Merenyi Z."/>
            <person name="de Eugenio L."/>
            <person name="Morin E."/>
            <person name="Martinez A.T."/>
            <person name="Baldrian P."/>
            <person name="Stursova M."/>
            <person name="Martinez M.J."/>
            <person name="Novotny C."/>
            <person name="Magnuson J.K."/>
            <person name="Spatafora J.W."/>
            <person name="Maurice S."/>
            <person name="Pangilinan J."/>
            <person name="Andreopoulos W."/>
            <person name="LaButti K."/>
            <person name="Hundley H."/>
            <person name="Na H."/>
            <person name="Kuo A."/>
            <person name="Barry K."/>
            <person name="Lipzen A."/>
            <person name="Henrissat B."/>
            <person name="Riley R."/>
            <person name="Ahrendt S."/>
            <person name="Nagy L.G."/>
            <person name="Grigoriev I.V."/>
            <person name="Martin F."/>
            <person name="Rosso M.N."/>
        </authorList>
    </citation>
    <scope>NUCLEOTIDE SEQUENCE</scope>
    <source>
        <strain evidence="1">CBS 384.51</strain>
    </source>
</reference>
<comment type="caution">
    <text evidence="1">The sequence shown here is derived from an EMBL/GenBank/DDBJ whole genome shotgun (WGS) entry which is preliminary data.</text>
</comment>